<reference evidence="10" key="1">
    <citation type="submission" date="2022-10" db="EMBL/GenBank/DDBJ databases">
        <title>Culturing micro-colonial fungi from biological soil crusts in the Mojave desert and describing Neophaeococcomyces mojavensis, and introducing the new genera and species Taxawa tesnikishii.</title>
        <authorList>
            <person name="Kurbessoian T."/>
            <person name="Stajich J.E."/>
        </authorList>
    </citation>
    <scope>NUCLEOTIDE SEQUENCE</scope>
    <source>
        <strain evidence="10">TK_41</strain>
    </source>
</reference>
<dbReference type="FunFam" id="1.10.357.10:FF:000004">
    <property type="entry name" value="Ubiquinone biosynthesis protein COQ9, mitochondrial"/>
    <property type="match status" value="1"/>
</dbReference>
<sequence>MSAAPKVLPKVLRASAVSTSRRLRLAGANAPLQLKRSYFSVHHPDAPPFAETQDRVLSAAIDRVSEYGFTQRALALGAKDAGYLDVTVQLFPRGVFDLINYHLVTQRLALKDNVQFPEKGGLGLGAKVHTLTMARLRANANIIQHWQAALGYMSLLENIPDSLKELNALSDEIWYLAGDTAVDFSWYTKRASLAGVYASSEMFMTTDTSDNFSATEEFLDRRLKDAQIVGGTVGGVAQYVGFWAGNSMNLARSWGMRV</sequence>
<name>A0AA38WYR9_9EURO</name>
<dbReference type="AlphaFoldDB" id="A0AA38WYR9"/>
<feature type="domain" description="COQ9 C-terminal" evidence="9">
    <location>
        <begin position="159"/>
        <end position="227"/>
    </location>
</feature>
<comment type="subcellular location">
    <subcellularLocation>
        <location evidence="1 8">Mitochondrion</location>
    </subcellularLocation>
</comment>
<comment type="pathway">
    <text evidence="2 8">Cofactor biosynthesis; ubiquinone biosynthesis.</text>
</comment>
<evidence type="ECO:0000256" key="4">
    <source>
        <dbReference type="ARBA" id="ARBA00022688"/>
    </source>
</evidence>
<proteinExistence type="inferred from homology"/>
<keyword evidence="5" id="KW-0809">Transit peptide</keyword>
<evidence type="ECO:0000256" key="3">
    <source>
        <dbReference type="ARBA" id="ARBA00010766"/>
    </source>
</evidence>
<keyword evidence="7 8" id="KW-0496">Mitochondrion</keyword>
<dbReference type="NCBIfam" id="TIGR02396">
    <property type="entry name" value="diverge_rpsU"/>
    <property type="match status" value="1"/>
</dbReference>
<evidence type="ECO:0000256" key="1">
    <source>
        <dbReference type="ARBA" id="ARBA00004173"/>
    </source>
</evidence>
<comment type="function">
    <text evidence="8">Membrane-associated protein that warps the membrane surface to access and bind aromatic isoprenes with high specificity, including ubiquinone (CoQ) isoprene intermediates and presents them directly to Coq7, therefore facilitating the Coq7-mediated hydroxylase step. Participates in the biosynthesis of coenzyme Q, also named ubiquinone, an essential lipid-soluble electron transporter for aerobic cellular respiration.</text>
</comment>
<dbReference type="Proteomes" id="UP001172673">
    <property type="component" value="Unassembled WGS sequence"/>
</dbReference>
<dbReference type="EMBL" id="JAPDRK010000021">
    <property type="protein sequence ID" value="KAJ9603609.1"/>
    <property type="molecule type" value="Genomic_DNA"/>
</dbReference>
<keyword evidence="4 8" id="KW-0831">Ubiquinone biosynthesis</keyword>
<evidence type="ECO:0000256" key="2">
    <source>
        <dbReference type="ARBA" id="ARBA00004749"/>
    </source>
</evidence>
<comment type="similarity">
    <text evidence="3 8">Belongs to the COQ9 family.</text>
</comment>
<dbReference type="InterPro" id="IPR012762">
    <property type="entry name" value="Ubiq_biosynth_COQ9"/>
</dbReference>
<dbReference type="GO" id="GO:0005743">
    <property type="term" value="C:mitochondrial inner membrane"/>
    <property type="evidence" value="ECO:0007669"/>
    <property type="project" value="TreeGrafter"/>
</dbReference>
<organism evidence="10 11">
    <name type="scientific">Cladophialophora chaetospira</name>
    <dbReference type="NCBI Taxonomy" id="386627"/>
    <lineage>
        <taxon>Eukaryota</taxon>
        <taxon>Fungi</taxon>
        <taxon>Dikarya</taxon>
        <taxon>Ascomycota</taxon>
        <taxon>Pezizomycotina</taxon>
        <taxon>Eurotiomycetes</taxon>
        <taxon>Chaetothyriomycetidae</taxon>
        <taxon>Chaetothyriales</taxon>
        <taxon>Herpotrichiellaceae</taxon>
        <taxon>Cladophialophora</taxon>
    </lineage>
</organism>
<evidence type="ECO:0000256" key="7">
    <source>
        <dbReference type="ARBA" id="ARBA00023128"/>
    </source>
</evidence>
<evidence type="ECO:0000313" key="10">
    <source>
        <dbReference type="EMBL" id="KAJ9603609.1"/>
    </source>
</evidence>
<evidence type="ECO:0000313" key="11">
    <source>
        <dbReference type="Proteomes" id="UP001172673"/>
    </source>
</evidence>
<keyword evidence="11" id="KW-1185">Reference proteome</keyword>
<dbReference type="GO" id="GO:0008289">
    <property type="term" value="F:lipid binding"/>
    <property type="evidence" value="ECO:0007669"/>
    <property type="project" value="UniProtKB-UniRule"/>
</dbReference>
<protein>
    <recommendedName>
        <fullName evidence="8">Ubiquinone biosynthesis protein</fullName>
    </recommendedName>
</protein>
<dbReference type="Gene3D" id="1.10.357.10">
    <property type="entry name" value="Tetracycline Repressor, domain 2"/>
    <property type="match status" value="1"/>
</dbReference>
<keyword evidence="6 8" id="KW-0446">Lipid-binding</keyword>
<comment type="caution">
    <text evidence="10">The sequence shown here is derived from an EMBL/GenBank/DDBJ whole genome shotgun (WGS) entry which is preliminary data.</text>
</comment>
<evidence type="ECO:0000256" key="5">
    <source>
        <dbReference type="ARBA" id="ARBA00022946"/>
    </source>
</evidence>
<keyword evidence="10" id="KW-0830">Ubiquinone</keyword>
<dbReference type="PANTHER" id="PTHR21427">
    <property type="entry name" value="UBIQUINONE BIOSYNTHESIS PROTEIN COQ9, MITOCHONDRIAL"/>
    <property type="match status" value="1"/>
</dbReference>
<accession>A0AA38WYR9</accession>
<dbReference type="InterPro" id="IPR013718">
    <property type="entry name" value="COQ9_C"/>
</dbReference>
<dbReference type="Pfam" id="PF08511">
    <property type="entry name" value="COQ9"/>
    <property type="match status" value="1"/>
</dbReference>
<dbReference type="PANTHER" id="PTHR21427:SF19">
    <property type="entry name" value="UBIQUINONE BIOSYNTHESIS PROTEIN COQ9, MITOCHONDRIAL"/>
    <property type="match status" value="1"/>
</dbReference>
<evidence type="ECO:0000256" key="6">
    <source>
        <dbReference type="ARBA" id="ARBA00023121"/>
    </source>
</evidence>
<dbReference type="GO" id="GO:0006744">
    <property type="term" value="P:ubiquinone biosynthetic process"/>
    <property type="evidence" value="ECO:0007669"/>
    <property type="project" value="UniProtKB-UniRule"/>
</dbReference>
<evidence type="ECO:0000256" key="8">
    <source>
        <dbReference type="RuleBase" id="RU366063"/>
    </source>
</evidence>
<evidence type="ECO:0000259" key="9">
    <source>
        <dbReference type="Pfam" id="PF08511"/>
    </source>
</evidence>
<gene>
    <name evidence="10" type="primary">COQ9</name>
    <name evidence="10" type="ORF">H2200_011795</name>
</gene>